<keyword evidence="2" id="KW-1185">Reference proteome</keyword>
<dbReference type="EMBL" id="SRLO01000416">
    <property type="protein sequence ID" value="TNN56975.1"/>
    <property type="molecule type" value="Genomic_DNA"/>
</dbReference>
<proteinExistence type="predicted"/>
<dbReference type="AlphaFoldDB" id="A0A4Z2GV50"/>
<evidence type="ECO:0000313" key="2">
    <source>
        <dbReference type="Proteomes" id="UP000314294"/>
    </source>
</evidence>
<dbReference type="Proteomes" id="UP000314294">
    <property type="component" value="Unassembled WGS sequence"/>
</dbReference>
<organism evidence="1 2">
    <name type="scientific">Liparis tanakae</name>
    <name type="common">Tanaka's snailfish</name>
    <dbReference type="NCBI Taxonomy" id="230148"/>
    <lineage>
        <taxon>Eukaryota</taxon>
        <taxon>Metazoa</taxon>
        <taxon>Chordata</taxon>
        <taxon>Craniata</taxon>
        <taxon>Vertebrata</taxon>
        <taxon>Euteleostomi</taxon>
        <taxon>Actinopterygii</taxon>
        <taxon>Neopterygii</taxon>
        <taxon>Teleostei</taxon>
        <taxon>Neoteleostei</taxon>
        <taxon>Acanthomorphata</taxon>
        <taxon>Eupercaria</taxon>
        <taxon>Perciformes</taxon>
        <taxon>Cottioidei</taxon>
        <taxon>Cottales</taxon>
        <taxon>Liparidae</taxon>
        <taxon>Liparis</taxon>
    </lineage>
</organism>
<name>A0A4Z2GV50_9TELE</name>
<protein>
    <submittedName>
        <fullName evidence="1">Uncharacterized protein</fullName>
    </submittedName>
</protein>
<accession>A0A4Z2GV50</accession>
<reference evidence="1 2" key="1">
    <citation type="submission" date="2019-03" db="EMBL/GenBank/DDBJ databases">
        <title>First draft genome of Liparis tanakae, snailfish: a comprehensive survey of snailfish specific genes.</title>
        <authorList>
            <person name="Kim W."/>
            <person name="Song I."/>
            <person name="Jeong J.-H."/>
            <person name="Kim D."/>
            <person name="Kim S."/>
            <person name="Ryu S."/>
            <person name="Song J.Y."/>
            <person name="Lee S.K."/>
        </authorList>
    </citation>
    <scope>NUCLEOTIDE SEQUENCE [LARGE SCALE GENOMIC DNA]</scope>
    <source>
        <tissue evidence="1">Muscle</tissue>
    </source>
</reference>
<comment type="caution">
    <text evidence="1">The sequence shown here is derived from an EMBL/GenBank/DDBJ whole genome shotgun (WGS) entry which is preliminary data.</text>
</comment>
<gene>
    <name evidence="1" type="ORF">EYF80_032786</name>
</gene>
<sequence length="123" mass="13628">MCGGTSVTFLEGSPLCLLERPKFHMPKNPEEGREKEFGEKRARRTCRRVCADVCASPGEAGSPGRGRSWISHILTLPSSEHDISSLKQRRRPAVRWACTQDLILQALSGGGLIRMRVLDHNSS</sequence>
<evidence type="ECO:0000313" key="1">
    <source>
        <dbReference type="EMBL" id="TNN56975.1"/>
    </source>
</evidence>